<comment type="caution">
    <text evidence="1">The sequence shown here is derived from an EMBL/GenBank/DDBJ whole genome shotgun (WGS) entry which is preliminary data.</text>
</comment>
<dbReference type="EMBL" id="BARU01046228">
    <property type="protein sequence ID" value="GAI00365.1"/>
    <property type="molecule type" value="Genomic_DNA"/>
</dbReference>
<accession>X1LD60</accession>
<name>X1LD60_9ZZZZ</name>
<proteinExistence type="predicted"/>
<feature type="non-terminal residue" evidence="1">
    <location>
        <position position="1"/>
    </location>
</feature>
<dbReference type="AlphaFoldDB" id="X1LD60"/>
<evidence type="ECO:0000313" key="1">
    <source>
        <dbReference type="EMBL" id="GAI00365.1"/>
    </source>
</evidence>
<sequence length="37" mass="4210">ARIKEGNDPEAPIAITSPFLDLLLRTYLLKEQQNLDL</sequence>
<protein>
    <submittedName>
        <fullName evidence="1">Uncharacterized protein</fullName>
    </submittedName>
</protein>
<reference evidence="1" key="1">
    <citation type="journal article" date="2014" name="Front. Microbiol.">
        <title>High frequency of phylogenetically diverse reductive dehalogenase-homologous genes in deep subseafloor sedimentary metagenomes.</title>
        <authorList>
            <person name="Kawai M."/>
            <person name="Futagami T."/>
            <person name="Toyoda A."/>
            <person name="Takaki Y."/>
            <person name="Nishi S."/>
            <person name="Hori S."/>
            <person name="Arai W."/>
            <person name="Tsubouchi T."/>
            <person name="Morono Y."/>
            <person name="Uchiyama I."/>
            <person name="Ito T."/>
            <person name="Fujiyama A."/>
            <person name="Inagaki F."/>
            <person name="Takami H."/>
        </authorList>
    </citation>
    <scope>NUCLEOTIDE SEQUENCE</scope>
    <source>
        <strain evidence="1">Expedition CK06-06</strain>
    </source>
</reference>
<gene>
    <name evidence="1" type="ORF">S03H2_69822</name>
</gene>
<organism evidence="1">
    <name type="scientific">marine sediment metagenome</name>
    <dbReference type="NCBI Taxonomy" id="412755"/>
    <lineage>
        <taxon>unclassified sequences</taxon>
        <taxon>metagenomes</taxon>
        <taxon>ecological metagenomes</taxon>
    </lineage>
</organism>